<keyword evidence="2" id="KW-0732">Signal</keyword>
<evidence type="ECO:0000256" key="1">
    <source>
        <dbReference type="SAM" id="MobiDB-lite"/>
    </source>
</evidence>
<evidence type="ECO:0000256" key="2">
    <source>
        <dbReference type="SAM" id="SignalP"/>
    </source>
</evidence>
<feature type="compositionally biased region" description="Low complexity" evidence="1">
    <location>
        <begin position="65"/>
        <end position="134"/>
    </location>
</feature>
<feature type="region of interest" description="Disordered" evidence="1">
    <location>
        <begin position="65"/>
        <end position="135"/>
    </location>
</feature>
<feature type="chain" id="PRO_5046757262" evidence="2">
    <location>
        <begin position="26"/>
        <end position="153"/>
    </location>
</feature>
<proteinExistence type="predicted"/>
<sequence length="153" mass="14043">MRISATAGLLAAALIACAPTGPAAADDTPGLIPSAAGPDRVCVTVPVQSLAQAVTNFFAPSSATGAASASSTAPAATASAAAGAATTGMAPGTGPGTTAASGTTSGAAPGAVPGAGTSEPAPGTQAQGAAGPAPRFLGFELPRDVRVLEAASC</sequence>
<organism evidence="3 4">
    <name type="scientific">Nonomuraea composti</name>
    <dbReference type="NCBI Taxonomy" id="2720023"/>
    <lineage>
        <taxon>Bacteria</taxon>
        <taxon>Bacillati</taxon>
        <taxon>Actinomycetota</taxon>
        <taxon>Actinomycetes</taxon>
        <taxon>Streptosporangiales</taxon>
        <taxon>Streptosporangiaceae</taxon>
        <taxon>Nonomuraea</taxon>
    </lineage>
</organism>
<dbReference type="EMBL" id="JAATEP010000033">
    <property type="protein sequence ID" value="NJP94954.1"/>
    <property type="molecule type" value="Genomic_DNA"/>
</dbReference>
<keyword evidence="4" id="KW-1185">Reference proteome</keyword>
<dbReference type="RefSeq" id="WP_168016234.1">
    <property type="nucleotide sequence ID" value="NZ_JAATEP010000033.1"/>
</dbReference>
<evidence type="ECO:0000313" key="4">
    <source>
        <dbReference type="Proteomes" id="UP000696294"/>
    </source>
</evidence>
<evidence type="ECO:0000313" key="3">
    <source>
        <dbReference type="EMBL" id="NJP94954.1"/>
    </source>
</evidence>
<gene>
    <name evidence="3" type="ORF">HCN51_36910</name>
</gene>
<protein>
    <submittedName>
        <fullName evidence="3">Uncharacterized protein</fullName>
    </submittedName>
</protein>
<name>A0ABX1BGT2_9ACTN</name>
<feature type="signal peptide" evidence="2">
    <location>
        <begin position="1"/>
        <end position="25"/>
    </location>
</feature>
<accession>A0ABX1BGT2</accession>
<dbReference type="Proteomes" id="UP000696294">
    <property type="component" value="Unassembled WGS sequence"/>
</dbReference>
<dbReference type="PROSITE" id="PS51257">
    <property type="entry name" value="PROKAR_LIPOPROTEIN"/>
    <property type="match status" value="1"/>
</dbReference>
<comment type="caution">
    <text evidence="3">The sequence shown here is derived from an EMBL/GenBank/DDBJ whole genome shotgun (WGS) entry which is preliminary data.</text>
</comment>
<reference evidence="3 4" key="1">
    <citation type="submission" date="2020-03" db="EMBL/GenBank/DDBJ databases">
        <title>WGS of actinomycetes isolated from Thailand.</title>
        <authorList>
            <person name="Thawai C."/>
        </authorList>
    </citation>
    <scope>NUCLEOTIDE SEQUENCE [LARGE SCALE GENOMIC DNA]</scope>
    <source>
        <strain evidence="3 4">FMUSA5-5</strain>
    </source>
</reference>